<reference evidence="4 5" key="1">
    <citation type="journal article" date="2018" name="IMA Fungus">
        <title>IMA Genome-F 9: Draft genome sequence of Annulohypoxylon stygium, Aspergillus mulundensis, Berkeleyomyces basicola (syn. Thielaviopsis basicola), Ceratocystis smalleyi, two Cercospora beticola strains, Coleophoma cylindrospora, Fusarium fracticaudum, Phialophora cf. hyalina, and Morchella septimelata.</title>
        <authorList>
            <person name="Wingfield B.D."/>
            <person name="Bills G.F."/>
            <person name="Dong Y."/>
            <person name="Huang W."/>
            <person name="Nel W.J."/>
            <person name="Swalarsk-Parry B.S."/>
            <person name="Vaghefi N."/>
            <person name="Wilken P.M."/>
            <person name="An Z."/>
            <person name="de Beer Z.W."/>
            <person name="De Vos L."/>
            <person name="Chen L."/>
            <person name="Duong T.A."/>
            <person name="Gao Y."/>
            <person name="Hammerbacher A."/>
            <person name="Kikkert J.R."/>
            <person name="Li Y."/>
            <person name="Li H."/>
            <person name="Li K."/>
            <person name="Li Q."/>
            <person name="Liu X."/>
            <person name="Ma X."/>
            <person name="Naidoo K."/>
            <person name="Pethybridge S.J."/>
            <person name="Sun J."/>
            <person name="Steenkamp E.T."/>
            <person name="van der Nest M.A."/>
            <person name="van Wyk S."/>
            <person name="Wingfield M.J."/>
            <person name="Xiong C."/>
            <person name="Yue Q."/>
            <person name="Zhang X."/>
        </authorList>
    </citation>
    <scope>NUCLEOTIDE SEQUENCE [LARGE SCALE GENOMIC DNA]</scope>
    <source>
        <strain evidence="4 5">BP6252</strain>
    </source>
</reference>
<gene>
    <name evidence="4" type="ORF">BP6252_06422</name>
</gene>
<dbReference type="EMBL" id="PDLM01000006">
    <property type="protein sequence ID" value="RDW75280.1"/>
    <property type="molecule type" value="Genomic_DNA"/>
</dbReference>
<evidence type="ECO:0000313" key="5">
    <source>
        <dbReference type="Proteomes" id="UP000256645"/>
    </source>
</evidence>
<dbReference type="AlphaFoldDB" id="A0A3D8RMW4"/>
<dbReference type="STRING" id="1849047.A0A3D8RMW4"/>
<dbReference type="InterPro" id="IPR036770">
    <property type="entry name" value="Ankyrin_rpt-contain_sf"/>
</dbReference>
<dbReference type="SMART" id="SM00248">
    <property type="entry name" value="ANK"/>
    <property type="match status" value="3"/>
</dbReference>
<name>A0A3D8RMW4_9HELO</name>
<dbReference type="PANTHER" id="PTHR10039:SF14">
    <property type="entry name" value="NACHT DOMAIN-CONTAINING PROTEIN"/>
    <property type="match status" value="1"/>
</dbReference>
<dbReference type="OrthoDB" id="7464126at2759"/>
<dbReference type="Proteomes" id="UP000256645">
    <property type="component" value="Unassembled WGS sequence"/>
</dbReference>
<dbReference type="InterPro" id="IPR055530">
    <property type="entry name" value="DUF7104"/>
</dbReference>
<dbReference type="PROSITE" id="PS50297">
    <property type="entry name" value="ANK_REP_REGION"/>
    <property type="match status" value="1"/>
</dbReference>
<feature type="repeat" description="ANK" evidence="2">
    <location>
        <begin position="1123"/>
        <end position="1155"/>
    </location>
</feature>
<feature type="domain" description="Nephrocystin 3-like N-terminal" evidence="3">
    <location>
        <begin position="373"/>
        <end position="542"/>
    </location>
</feature>
<keyword evidence="2" id="KW-0040">ANK repeat</keyword>
<dbReference type="PANTHER" id="PTHR10039">
    <property type="entry name" value="AMELOGENIN"/>
    <property type="match status" value="1"/>
</dbReference>
<dbReference type="Gene3D" id="1.20.5.340">
    <property type="match status" value="2"/>
</dbReference>
<dbReference type="Pfam" id="PF23397">
    <property type="entry name" value="DUF7104"/>
    <property type="match status" value="5"/>
</dbReference>
<dbReference type="SUPFAM" id="SSF48403">
    <property type="entry name" value="Ankyrin repeat"/>
    <property type="match status" value="1"/>
</dbReference>
<evidence type="ECO:0000313" key="4">
    <source>
        <dbReference type="EMBL" id="RDW75280.1"/>
    </source>
</evidence>
<sequence length="1218" mass="137779">MKTDLHNKLQEHYNGNSEKKVRFHLSFIAQPYAHPMAIVTCSLPPPSIGDDSHLDSNFEGITPLYAPGDALVDIVVVPGLGGHPLGSFRSSDGWKVWTRDFLPCSIPEGRVLAYGYNSVVRNNDDISSIGDLAKRFLESLREFRARSKALAIAYDHMERDDQSRDLFRSAFGLIFFGAPNLGLRHEQLRTMVGKQPNKRLVDDLITTNETEASTYLSELKQKFVREQENGSWASTGKSTLMVTEQSAIQIGARDNGYQNLPLETNHRDLVRFDDAEDNKYLQVAGRVRKTVDKAIQIVCSRHSAEEELTPELYRSWMSLNRPPYDAFRTSEKLSKAAPGTLGWLTDEIISFEPHTLAMDYRGPSKLHPRIDDQVFQRDDFQCWRDANESQSLLVIAPPGSGKSVLSGYIIEYLEGLSKNATQPFKVIYYFCNIKNEEKDRSACAILRGLIVQLCERQKTLFEQIPKDLINIPDRFYSASINELWSIFSGVLRSVKQESLYCVIDGLDVYETGMDEFLDMMKTFTQVVDRDKGPVLKLLCTSRPYDHVLKRWNVTERKKLVCNGSDINTFVRSRINCLRNLDENTKESTVQRLTEKTEHTFLWLDVVIRKLENLKFPDPLDIDEAIQNSNSDLDGLYSDMIIAAASRSIKNARILVWIVYAKRPLRPVELSSAISIDPQKSYKSHQDCPPSSVTMEMLQSELGTLLDVTEHGIYLIHQSLKDYFRRHNPLQPQFHKLTELRLVPAYVCLTYLALNKDSDTAKKVDNDRTYTTLKKLRGEIEKDYPLLDYASQYWHSHIEKVEDVRNQLSTLQDILLTGSFKSWILIQWPRGSYTVIERSSENWPGQIAVKYDIGWLGELLLCRAGELDTQFSEDVIEKAGYNILSVVLGQPEGLMYKATMSATVRVARYFGSKIFELLLKQRGEGVPITVDIIEAAAWNSNGDAVMKLLLDRRPDDVQITEDVIKAAARNYQKGDAIIELLLDRRPDDVQITEDVIKAAAGNTYVGDSIIKLLLDRRPDDVQITEDVIKAAAGNTQQQGIHRRPDDVQITDDIVKAVLGNSNGKEIIKLFLGSVNKPCQKTRFAKDQQALQTVLLWAAQNGHADVFMLIFDTESVDVDTKDKKWSCTLLNSASMNGHSDVVRLLLERGADVNIPDSSGCTPLMASSSYGHLEIVQLLVEKLGNTTWFNYCSPKVKGTSTSRTDMNQPHSLQLCAMGIIR</sequence>
<dbReference type="InterPro" id="IPR027417">
    <property type="entry name" value="P-loop_NTPase"/>
</dbReference>
<keyword evidence="5" id="KW-1185">Reference proteome</keyword>
<evidence type="ECO:0000256" key="1">
    <source>
        <dbReference type="ARBA" id="ARBA00022737"/>
    </source>
</evidence>
<dbReference type="Gene3D" id="3.40.50.300">
    <property type="entry name" value="P-loop containing nucleotide triphosphate hydrolases"/>
    <property type="match status" value="1"/>
</dbReference>
<dbReference type="Pfam" id="PF24883">
    <property type="entry name" value="NPHP3_N"/>
    <property type="match status" value="1"/>
</dbReference>
<dbReference type="InterPro" id="IPR002110">
    <property type="entry name" value="Ankyrin_rpt"/>
</dbReference>
<keyword evidence="1" id="KW-0677">Repeat</keyword>
<protein>
    <recommendedName>
        <fullName evidence="3">Nephrocystin 3-like N-terminal domain-containing protein</fullName>
    </recommendedName>
</protein>
<dbReference type="PROSITE" id="PS50088">
    <property type="entry name" value="ANK_REPEAT"/>
    <property type="match status" value="2"/>
</dbReference>
<feature type="repeat" description="ANK" evidence="2">
    <location>
        <begin position="1156"/>
        <end position="1188"/>
    </location>
</feature>
<dbReference type="InterPro" id="IPR056884">
    <property type="entry name" value="NPHP3-like_N"/>
</dbReference>
<evidence type="ECO:0000259" key="3">
    <source>
        <dbReference type="Pfam" id="PF24883"/>
    </source>
</evidence>
<accession>A0A3D8RMW4</accession>
<comment type="caution">
    <text evidence="4">The sequence shown here is derived from an EMBL/GenBank/DDBJ whole genome shotgun (WGS) entry which is preliminary data.</text>
</comment>
<dbReference type="SUPFAM" id="SSF52540">
    <property type="entry name" value="P-loop containing nucleoside triphosphate hydrolases"/>
    <property type="match status" value="1"/>
</dbReference>
<dbReference type="Pfam" id="PF12796">
    <property type="entry name" value="Ank_2"/>
    <property type="match status" value="1"/>
</dbReference>
<evidence type="ECO:0000256" key="2">
    <source>
        <dbReference type="PROSITE-ProRule" id="PRU00023"/>
    </source>
</evidence>
<proteinExistence type="predicted"/>
<dbReference type="Gene3D" id="1.25.40.20">
    <property type="entry name" value="Ankyrin repeat-containing domain"/>
    <property type="match status" value="1"/>
</dbReference>
<organism evidence="4 5">
    <name type="scientific">Coleophoma cylindrospora</name>
    <dbReference type="NCBI Taxonomy" id="1849047"/>
    <lineage>
        <taxon>Eukaryota</taxon>
        <taxon>Fungi</taxon>
        <taxon>Dikarya</taxon>
        <taxon>Ascomycota</taxon>
        <taxon>Pezizomycotina</taxon>
        <taxon>Leotiomycetes</taxon>
        <taxon>Helotiales</taxon>
        <taxon>Dermateaceae</taxon>
        <taxon>Coleophoma</taxon>
    </lineage>
</organism>